<evidence type="ECO:0000313" key="9">
    <source>
        <dbReference type="Proteomes" id="UP000186601"/>
    </source>
</evidence>
<accession>A0A2R6NU01</accession>
<protein>
    <recommendedName>
        <fullName evidence="7">Homeobox domain-containing protein</fullName>
    </recommendedName>
</protein>
<organism evidence="8 9">
    <name type="scientific">Hermanssonia centrifuga</name>
    <dbReference type="NCBI Taxonomy" id="98765"/>
    <lineage>
        <taxon>Eukaryota</taxon>
        <taxon>Fungi</taxon>
        <taxon>Dikarya</taxon>
        <taxon>Basidiomycota</taxon>
        <taxon>Agaricomycotina</taxon>
        <taxon>Agaricomycetes</taxon>
        <taxon>Polyporales</taxon>
        <taxon>Meruliaceae</taxon>
        <taxon>Hermanssonia</taxon>
    </lineage>
</organism>
<dbReference type="GO" id="GO:0000981">
    <property type="term" value="F:DNA-binding transcription factor activity, RNA polymerase II-specific"/>
    <property type="evidence" value="ECO:0007669"/>
    <property type="project" value="TreeGrafter"/>
</dbReference>
<evidence type="ECO:0000256" key="1">
    <source>
        <dbReference type="ARBA" id="ARBA00023125"/>
    </source>
</evidence>
<feature type="compositionally biased region" description="Low complexity" evidence="6">
    <location>
        <begin position="179"/>
        <end position="200"/>
    </location>
</feature>
<dbReference type="STRING" id="98765.A0A2R6NU01"/>
<feature type="region of interest" description="Disordered" evidence="6">
    <location>
        <begin position="1"/>
        <end position="66"/>
    </location>
</feature>
<dbReference type="AlphaFoldDB" id="A0A2R6NU01"/>
<keyword evidence="2 4" id="KW-0371">Homeobox</keyword>
<dbReference type="InterPro" id="IPR001356">
    <property type="entry name" value="HD"/>
</dbReference>
<evidence type="ECO:0000256" key="4">
    <source>
        <dbReference type="PROSITE-ProRule" id="PRU00108"/>
    </source>
</evidence>
<gene>
    <name evidence="8" type="ORF">PHLCEN_2v8250</name>
</gene>
<dbReference type="Proteomes" id="UP000186601">
    <property type="component" value="Unassembled WGS sequence"/>
</dbReference>
<dbReference type="PROSITE" id="PS50071">
    <property type="entry name" value="HOMEOBOX_2"/>
    <property type="match status" value="1"/>
</dbReference>
<dbReference type="PANTHER" id="PTHR24327">
    <property type="entry name" value="HOMEOBOX PROTEIN"/>
    <property type="match status" value="1"/>
</dbReference>
<dbReference type="GO" id="GO:0005634">
    <property type="term" value="C:nucleus"/>
    <property type="evidence" value="ECO:0007669"/>
    <property type="project" value="UniProtKB-SubCell"/>
</dbReference>
<dbReference type="SUPFAM" id="SSF46689">
    <property type="entry name" value="Homeodomain-like"/>
    <property type="match status" value="1"/>
</dbReference>
<keyword evidence="3 4" id="KW-0539">Nucleus</keyword>
<dbReference type="PANTHER" id="PTHR24327:SF41">
    <property type="entry name" value="BRAIN-SPECIFIC HOMEOBOX PROTEIN"/>
    <property type="match status" value="1"/>
</dbReference>
<comment type="caution">
    <text evidence="8">The sequence shown here is derived from an EMBL/GenBank/DDBJ whole genome shotgun (WGS) entry which is preliminary data.</text>
</comment>
<evidence type="ECO:0000256" key="6">
    <source>
        <dbReference type="SAM" id="MobiDB-lite"/>
    </source>
</evidence>
<dbReference type="GO" id="GO:0000978">
    <property type="term" value="F:RNA polymerase II cis-regulatory region sequence-specific DNA binding"/>
    <property type="evidence" value="ECO:0007669"/>
    <property type="project" value="TreeGrafter"/>
</dbReference>
<dbReference type="Gene3D" id="1.10.10.60">
    <property type="entry name" value="Homeodomain-like"/>
    <property type="match status" value="1"/>
</dbReference>
<feature type="region of interest" description="Disordered" evidence="6">
    <location>
        <begin position="118"/>
        <end position="164"/>
    </location>
</feature>
<feature type="domain" description="Homeobox" evidence="7">
    <location>
        <begin position="54"/>
        <end position="114"/>
    </location>
</feature>
<keyword evidence="9" id="KW-1185">Reference proteome</keyword>
<sequence length="321" mass="35393">MRPPTRTTRSARRASDDENEEYGTAVQTSRRPANSKIATKGGSRGSSRKGGTYAVEKKPRHRMTDKQLEQLETLYQQDTHPSREEKQLLGTEVGMDARTVTVWFQNRRQLSKKQSTILGSTPGVMSRHPLRTVSYPNSQLSSRQPSVSSCTQSSGPHTPMLNEYSGHHSKHLELWEHLPSSPTTNTSANASANPSAMPSPLRKRFPGGPVGEGNGKKRKPILEWACARMAKRHRAQIAFDDLDDEADDSDSDVDRTLVGADMDDLKLGSKGKGLDVSSIDKHCDMASRPAVSIPSKYNATFSPDVVLGASLLLTFQHWSTR</sequence>
<dbReference type="OrthoDB" id="6159439at2759"/>
<feature type="DNA-binding region" description="Homeobox" evidence="4">
    <location>
        <begin position="56"/>
        <end position="115"/>
    </location>
</feature>
<evidence type="ECO:0000256" key="3">
    <source>
        <dbReference type="ARBA" id="ARBA00023242"/>
    </source>
</evidence>
<proteinExistence type="predicted"/>
<feature type="compositionally biased region" description="Low complexity" evidence="6">
    <location>
        <begin position="138"/>
        <end position="149"/>
    </location>
</feature>
<dbReference type="SMART" id="SM00389">
    <property type="entry name" value="HOX"/>
    <property type="match status" value="1"/>
</dbReference>
<name>A0A2R6NU01_9APHY</name>
<dbReference type="Pfam" id="PF00046">
    <property type="entry name" value="Homeodomain"/>
    <property type="match status" value="1"/>
</dbReference>
<comment type="subcellular location">
    <subcellularLocation>
        <location evidence="4 5">Nucleus</location>
    </subcellularLocation>
</comment>
<keyword evidence="1 4" id="KW-0238">DNA-binding</keyword>
<feature type="region of interest" description="Disordered" evidence="6">
    <location>
        <begin position="178"/>
        <end position="217"/>
    </location>
</feature>
<evidence type="ECO:0000313" key="8">
    <source>
        <dbReference type="EMBL" id="PSR76653.1"/>
    </source>
</evidence>
<dbReference type="EMBL" id="MLYV02000837">
    <property type="protein sequence ID" value="PSR76653.1"/>
    <property type="molecule type" value="Genomic_DNA"/>
</dbReference>
<evidence type="ECO:0000256" key="2">
    <source>
        <dbReference type="ARBA" id="ARBA00023155"/>
    </source>
</evidence>
<dbReference type="InterPro" id="IPR009057">
    <property type="entry name" value="Homeodomain-like_sf"/>
</dbReference>
<evidence type="ECO:0000256" key="5">
    <source>
        <dbReference type="RuleBase" id="RU000682"/>
    </source>
</evidence>
<dbReference type="CDD" id="cd00086">
    <property type="entry name" value="homeodomain"/>
    <property type="match status" value="1"/>
</dbReference>
<reference evidence="8 9" key="1">
    <citation type="submission" date="2018-02" db="EMBL/GenBank/DDBJ databases">
        <title>Genome sequence of the basidiomycete white-rot fungus Phlebia centrifuga.</title>
        <authorList>
            <person name="Granchi Z."/>
            <person name="Peng M."/>
            <person name="de Vries R.P."/>
            <person name="Hilden K."/>
            <person name="Makela M.R."/>
            <person name="Grigoriev I."/>
            <person name="Riley R."/>
        </authorList>
    </citation>
    <scope>NUCLEOTIDE SEQUENCE [LARGE SCALE GENOMIC DNA]</scope>
    <source>
        <strain evidence="8 9">FBCC195</strain>
    </source>
</reference>
<evidence type="ECO:0000259" key="7">
    <source>
        <dbReference type="PROSITE" id="PS50071"/>
    </source>
</evidence>
<dbReference type="InterPro" id="IPR050460">
    <property type="entry name" value="Distal-less_Homeobox_TF"/>
</dbReference>